<accession>A0AAJ0CB77</accession>
<dbReference type="PANTHER" id="PTHR31360">
    <property type="match status" value="1"/>
</dbReference>
<comment type="similarity">
    <text evidence="1">Belongs to the OBAP family.</text>
</comment>
<evidence type="ECO:0000256" key="2">
    <source>
        <dbReference type="SAM" id="MobiDB-lite"/>
    </source>
</evidence>
<feature type="region of interest" description="Disordered" evidence="2">
    <location>
        <begin position="202"/>
        <end position="225"/>
    </location>
</feature>
<dbReference type="AlphaFoldDB" id="A0AAJ0CB77"/>
<comment type="caution">
    <text evidence="3">The sequence shown here is derived from an EMBL/GenBank/DDBJ whole genome shotgun (WGS) entry which is preliminary data.</text>
</comment>
<dbReference type="Proteomes" id="UP001244011">
    <property type="component" value="Unassembled WGS sequence"/>
</dbReference>
<name>A0AAJ0CB77_9PEZI</name>
<dbReference type="InterPro" id="IPR010686">
    <property type="entry name" value="OBAP-like"/>
</dbReference>
<reference evidence="3" key="1">
    <citation type="submission" date="2023-06" db="EMBL/GenBank/DDBJ databases">
        <title>Genome-scale phylogeny and comparative genomics of the fungal order Sordariales.</title>
        <authorList>
            <consortium name="Lawrence Berkeley National Laboratory"/>
            <person name="Hensen N."/>
            <person name="Bonometti L."/>
            <person name="Westerberg I."/>
            <person name="Brannstrom I.O."/>
            <person name="Guillou S."/>
            <person name="Cros-Aarteil S."/>
            <person name="Calhoun S."/>
            <person name="Haridas S."/>
            <person name="Kuo A."/>
            <person name="Mondo S."/>
            <person name="Pangilinan J."/>
            <person name="Riley R."/>
            <person name="Labutti K."/>
            <person name="Andreopoulos B."/>
            <person name="Lipzen A."/>
            <person name="Chen C."/>
            <person name="Yanf M."/>
            <person name="Daum C."/>
            <person name="Ng V."/>
            <person name="Clum A."/>
            <person name="Steindorff A."/>
            <person name="Ohm R."/>
            <person name="Martin F."/>
            <person name="Silar P."/>
            <person name="Natvig D."/>
            <person name="Lalanne C."/>
            <person name="Gautier V."/>
            <person name="Ament-Velasquez S.L."/>
            <person name="Kruys A."/>
            <person name="Hutchinson M.I."/>
            <person name="Powell A.J."/>
            <person name="Barry K."/>
            <person name="Miller A.N."/>
            <person name="Grigoriev I.V."/>
            <person name="Debuchy R."/>
            <person name="Gladieux P."/>
            <person name="Thoren M.H."/>
            <person name="Johannesson H."/>
        </authorList>
    </citation>
    <scope>NUCLEOTIDE SEQUENCE</scope>
    <source>
        <strain evidence="3">8032-3</strain>
    </source>
</reference>
<dbReference type="PANTHER" id="PTHR31360:SF0">
    <property type="entry name" value="OIL BODY-ASSOCIATED PROTEIN 1B"/>
    <property type="match status" value="1"/>
</dbReference>
<sequence>MSTEQTPKLPGEPLSTKSKVLETGASLAQDFTPVKSICAHLNAFHVYASDPTRHVEANHYCSHLTEDVRQCLLYDSALPTARLIGIEYMITPTLYSTLPAPERRLWHSHVYEVKSGMLIMPLPASVVPSAAWERAETAEMADVVHLYGKAYHLWQVDRGHELPLGGPELMTSYTADGQFDFDAVVGERDERFGTDWRRKKEVRGDIGEPEIHPDADAAWKKSETE</sequence>
<dbReference type="GeneID" id="85305544"/>
<evidence type="ECO:0000256" key="1">
    <source>
        <dbReference type="ARBA" id="ARBA00009740"/>
    </source>
</evidence>
<gene>
    <name evidence="3" type="ORF">QBC33DRAFT_173206</name>
</gene>
<dbReference type="Pfam" id="PF06884">
    <property type="entry name" value="DUF1264"/>
    <property type="match status" value="1"/>
</dbReference>
<organism evidence="3 4">
    <name type="scientific">Phialemonium atrogriseum</name>
    <dbReference type="NCBI Taxonomy" id="1093897"/>
    <lineage>
        <taxon>Eukaryota</taxon>
        <taxon>Fungi</taxon>
        <taxon>Dikarya</taxon>
        <taxon>Ascomycota</taxon>
        <taxon>Pezizomycotina</taxon>
        <taxon>Sordariomycetes</taxon>
        <taxon>Sordariomycetidae</taxon>
        <taxon>Cephalothecales</taxon>
        <taxon>Cephalothecaceae</taxon>
        <taxon>Phialemonium</taxon>
    </lineage>
</organism>
<proteinExistence type="inferred from homology"/>
<dbReference type="RefSeq" id="XP_060288237.1">
    <property type="nucleotide sequence ID" value="XM_060422357.1"/>
</dbReference>
<protein>
    <submittedName>
        <fullName evidence="3">DUF1264 domain-containing protein</fullName>
    </submittedName>
</protein>
<evidence type="ECO:0000313" key="3">
    <source>
        <dbReference type="EMBL" id="KAK1772024.1"/>
    </source>
</evidence>
<dbReference type="EMBL" id="MU838998">
    <property type="protein sequence ID" value="KAK1772024.1"/>
    <property type="molecule type" value="Genomic_DNA"/>
</dbReference>
<keyword evidence="4" id="KW-1185">Reference proteome</keyword>
<evidence type="ECO:0000313" key="4">
    <source>
        <dbReference type="Proteomes" id="UP001244011"/>
    </source>
</evidence>